<sequence>MLTDAEKVDVRRFAGYGNYGQQALPASGYRFSTAYGTLEYKLNTLLPDEESTLRTVFLTRLRTLETDLVDQTTQNLDTDQAAVWVHNKNEHRDRRALFFDFRRQMCGFLGIPPGPNLGKGGGMTVVV</sequence>
<gene>
    <name evidence="1" type="ORF">B0B51_00470</name>
</gene>
<organism evidence="1 2">
    <name type="scientific">blood disease bacterium A2-HR MARDI</name>
    <dbReference type="NCBI Taxonomy" id="1944648"/>
    <lineage>
        <taxon>Bacteria</taxon>
        <taxon>Pseudomonadati</taxon>
        <taxon>Pseudomonadota</taxon>
        <taxon>Betaproteobacteria</taxon>
        <taxon>Burkholderiales</taxon>
        <taxon>Burkholderiaceae</taxon>
        <taxon>Ralstonia</taxon>
        <taxon>Ralstonia solanacearum species complex</taxon>
    </lineage>
</organism>
<reference evidence="1 2" key="1">
    <citation type="submission" date="2017-02" db="EMBL/GenBank/DDBJ databases">
        <title>Blood Disease Bacterium A2-HR MARDI.</title>
        <authorList>
            <person name="Badrun R."/>
            <person name="Abu Bakar N."/>
            <person name="Laboh R."/>
        </authorList>
    </citation>
    <scope>NUCLEOTIDE SEQUENCE [LARGE SCALE GENOMIC DNA]</scope>
    <source>
        <strain evidence="1 2">A2-HR MARDI</strain>
    </source>
</reference>
<protein>
    <submittedName>
        <fullName evidence="1">Uncharacterized protein</fullName>
    </submittedName>
</protein>
<name>A0A1U9VDH7_9RALS</name>
<evidence type="ECO:0000313" key="2">
    <source>
        <dbReference type="Proteomes" id="UP000189628"/>
    </source>
</evidence>
<dbReference type="RefSeq" id="WP_078221553.1">
    <property type="nucleotide sequence ID" value="NZ_CP019911.1"/>
</dbReference>
<proteinExistence type="predicted"/>
<accession>A0A1U9VDH7</accession>
<evidence type="ECO:0000313" key="1">
    <source>
        <dbReference type="EMBL" id="AQW28646.1"/>
    </source>
</evidence>
<dbReference type="EMBL" id="CP019911">
    <property type="protein sequence ID" value="AQW28646.1"/>
    <property type="molecule type" value="Genomic_DNA"/>
</dbReference>
<dbReference type="AlphaFoldDB" id="A0A1U9VDH7"/>
<dbReference type="Proteomes" id="UP000189628">
    <property type="component" value="Chromosome"/>
</dbReference>